<comment type="caution">
    <text evidence="1">The sequence shown here is derived from an EMBL/GenBank/DDBJ whole genome shotgun (WGS) entry which is preliminary data.</text>
</comment>
<evidence type="ECO:0000313" key="2">
    <source>
        <dbReference type="Proteomes" id="UP001396898"/>
    </source>
</evidence>
<evidence type="ECO:0000313" key="1">
    <source>
        <dbReference type="EMBL" id="KAK8006004.1"/>
    </source>
</evidence>
<keyword evidence="2" id="KW-1185">Reference proteome</keyword>
<dbReference type="Proteomes" id="UP001396898">
    <property type="component" value="Unassembled WGS sequence"/>
</dbReference>
<protein>
    <submittedName>
        <fullName evidence="1">Uncharacterized protein</fullName>
    </submittedName>
</protein>
<name>A0ABR1R9C0_9PEZI</name>
<proteinExistence type="predicted"/>
<sequence length="74" mass="7792">MGKVCTLGFGWSWSTHEHSCAIKSVLVATSVREDDGEVQRGGTIVGASIATLDENEARGSRGSYSSYQSPSSPV</sequence>
<reference evidence="1 2" key="1">
    <citation type="submission" date="2023-01" db="EMBL/GenBank/DDBJ databases">
        <title>Analysis of 21 Apiospora genomes using comparative genomics revels a genus with tremendous synthesis potential of carbohydrate active enzymes and secondary metabolites.</title>
        <authorList>
            <person name="Sorensen T."/>
        </authorList>
    </citation>
    <scope>NUCLEOTIDE SEQUENCE [LARGE SCALE GENOMIC DNA]</scope>
    <source>
        <strain evidence="1 2">CBS 20057</strain>
    </source>
</reference>
<dbReference type="EMBL" id="JAQQWI010000017">
    <property type="protein sequence ID" value="KAK8006004.1"/>
    <property type="molecule type" value="Genomic_DNA"/>
</dbReference>
<organism evidence="1 2">
    <name type="scientific">Apiospora marii</name>
    <dbReference type="NCBI Taxonomy" id="335849"/>
    <lineage>
        <taxon>Eukaryota</taxon>
        <taxon>Fungi</taxon>
        <taxon>Dikarya</taxon>
        <taxon>Ascomycota</taxon>
        <taxon>Pezizomycotina</taxon>
        <taxon>Sordariomycetes</taxon>
        <taxon>Xylariomycetidae</taxon>
        <taxon>Amphisphaeriales</taxon>
        <taxon>Apiosporaceae</taxon>
        <taxon>Apiospora</taxon>
    </lineage>
</organism>
<accession>A0ABR1R9C0</accession>
<gene>
    <name evidence="1" type="ORF">PG991_012301</name>
</gene>